<protein>
    <submittedName>
        <fullName evidence="1">Uncharacterized protein</fullName>
    </submittedName>
</protein>
<gene>
    <name evidence="1" type="ORF">CORC01_03682</name>
</gene>
<keyword evidence="2" id="KW-1185">Reference proteome</keyword>
<feature type="non-terminal residue" evidence="1">
    <location>
        <position position="1"/>
    </location>
</feature>
<comment type="caution">
    <text evidence="1">The sequence shown here is derived from an EMBL/GenBank/DDBJ whole genome shotgun (WGS) entry which is preliminary data.</text>
</comment>
<dbReference type="Proteomes" id="UP000176998">
    <property type="component" value="Unassembled WGS sequence"/>
</dbReference>
<proteinExistence type="predicted"/>
<sequence>CLQVRQLRQLTHLLDPRRPRRLTTLIGTCLRIGKKKVVMHIECLACPQKKTSRTDANWAAPWLLDCPARNPRPETPQNALGSDMGFCLIRIALFRNQFPKPPKNTLPMACEAGSTPR</sequence>
<reference evidence="1 2" key="1">
    <citation type="submission" date="2016-09" db="EMBL/GenBank/DDBJ databases">
        <authorList>
            <person name="Capua I."/>
            <person name="De Benedictis P."/>
            <person name="Joannis T."/>
            <person name="Lombin L.H."/>
            <person name="Cattoli G."/>
        </authorList>
    </citation>
    <scope>NUCLEOTIDE SEQUENCE [LARGE SCALE GENOMIC DNA]</scope>
    <source>
        <strain evidence="1 2">IMI 309357</strain>
    </source>
</reference>
<dbReference type="EMBL" id="MJBS01000022">
    <property type="protein sequence ID" value="OHF01115.1"/>
    <property type="molecule type" value="Genomic_DNA"/>
</dbReference>
<dbReference type="AlphaFoldDB" id="A0A1G4BIA4"/>
<dbReference type="RefSeq" id="XP_022478257.1">
    <property type="nucleotide sequence ID" value="XM_022615331.1"/>
</dbReference>
<name>A0A1G4BIA4_9PEZI</name>
<organism evidence="1 2">
    <name type="scientific">Colletotrichum orchidophilum</name>
    <dbReference type="NCBI Taxonomy" id="1209926"/>
    <lineage>
        <taxon>Eukaryota</taxon>
        <taxon>Fungi</taxon>
        <taxon>Dikarya</taxon>
        <taxon>Ascomycota</taxon>
        <taxon>Pezizomycotina</taxon>
        <taxon>Sordariomycetes</taxon>
        <taxon>Hypocreomycetidae</taxon>
        <taxon>Glomerellales</taxon>
        <taxon>Glomerellaceae</taxon>
        <taxon>Colletotrichum</taxon>
    </lineage>
</organism>
<dbReference type="GeneID" id="34556841"/>
<evidence type="ECO:0000313" key="1">
    <source>
        <dbReference type="EMBL" id="OHF01115.1"/>
    </source>
</evidence>
<evidence type="ECO:0000313" key="2">
    <source>
        <dbReference type="Proteomes" id="UP000176998"/>
    </source>
</evidence>
<accession>A0A1G4BIA4</accession>